<dbReference type="SUPFAM" id="SSF55961">
    <property type="entry name" value="Bet v1-like"/>
    <property type="match status" value="1"/>
</dbReference>
<gene>
    <name evidence="1" type="ORF">QYF68_01505</name>
</gene>
<proteinExistence type="predicted"/>
<name>A0ABT8H6W0_MYCAO</name>
<reference evidence="1" key="1">
    <citation type="submission" date="2023-07" db="EMBL/GenBank/DDBJ databases">
        <title>Degradation of tert-butanol by M. austroafricanum TBA100.</title>
        <authorList>
            <person name="Helbich S."/>
            <person name="Vainshtein Y."/>
        </authorList>
    </citation>
    <scope>NUCLEOTIDE SEQUENCE</scope>
    <source>
        <strain evidence="1">TBA100</strain>
    </source>
</reference>
<dbReference type="RefSeq" id="WP_208674608.1">
    <property type="nucleotide sequence ID" value="NZ_CP070380.1"/>
</dbReference>
<organism evidence="1 2">
    <name type="scientific">Mycolicibacterium austroafricanum</name>
    <name type="common">Mycobacterium austroafricanum</name>
    <dbReference type="NCBI Taxonomy" id="39687"/>
    <lineage>
        <taxon>Bacteria</taxon>
        <taxon>Bacillati</taxon>
        <taxon>Actinomycetota</taxon>
        <taxon>Actinomycetes</taxon>
        <taxon>Mycobacteriales</taxon>
        <taxon>Mycobacteriaceae</taxon>
        <taxon>Mycolicibacterium</taxon>
    </lineage>
</organism>
<evidence type="ECO:0000313" key="1">
    <source>
        <dbReference type="EMBL" id="MDN4516501.1"/>
    </source>
</evidence>
<accession>A0ABT8H6W0</accession>
<dbReference type="InterPro" id="IPR023393">
    <property type="entry name" value="START-like_dom_sf"/>
</dbReference>
<keyword evidence="2" id="KW-1185">Reference proteome</keyword>
<dbReference type="CDD" id="cd08865">
    <property type="entry name" value="SRPBCC_10"/>
    <property type="match status" value="1"/>
</dbReference>
<dbReference type="EMBL" id="JAUHTC010000007">
    <property type="protein sequence ID" value="MDN4516501.1"/>
    <property type="molecule type" value="Genomic_DNA"/>
</dbReference>
<dbReference type="Pfam" id="PF10604">
    <property type="entry name" value="Polyketide_cyc2"/>
    <property type="match status" value="1"/>
</dbReference>
<protein>
    <submittedName>
        <fullName evidence="1">SRPBCC family protein</fullName>
    </submittedName>
</protein>
<sequence>MLTVTRTFTVTPPPDLVVGYLKDFEHARQWDPITRSCERIDSGPVTEGAYWHSVSKILGVTAELTYKLEELTDRRVVFVGENQSSRTVDIITVQAQGSGSAVTYQADLEMYGTARLLSPVMKVVYERRAGDTERQMATVLNKLAIAPGQSGASR</sequence>
<dbReference type="Proteomes" id="UP001172687">
    <property type="component" value="Unassembled WGS sequence"/>
</dbReference>
<dbReference type="InterPro" id="IPR019587">
    <property type="entry name" value="Polyketide_cyclase/dehydratase"/>
</dbReference>
<comment type="caution">
    <text evidence="1">The sequence shown here is derived from an EMBL/GenBank/DDBJ whole genome shotgun (WGS) entry which is preliminary data.</text>
</comment>
<dbReference type="Gene3D" id="3.30.530.20">
    <property type="match status" value="1"/>
</dbReference>
<evidence type="ECO:0000313" key="2">
    <source>
        <dbReference type="Proteomes" id="UP001172687"/>
    </source>
</evidence>